<dbReference type="Gene3D" id="3.40.50.1820">
    <property type="entry name" value="alpha/beta hydrolase"/>
    <property type="match status" value="1"/>
</dbReference>
<name>A0AAV9HR47_9PEZI</name>
<comment type="caution">
    <text evidence="3">The sequence shown here is derived from an EMBL/GenBank/DDBJ whole genome shotgun (WGS) entry which is preliminary data.</text>
</comment>
<sequence>MPSVADTVQRFRELPYRGNSYLRREDQVYSRLHLLYPSEYDTNHDVNQEVTANLVFVAGLGGHYRDTWRGVDGTIWPQDLLHSEEHGVQGIRVWSFEYNTTLRGSSHVSKIYDHARELVALMMIKIVGRSWVGPPRPDENNGVTVQLKPIVFVGHSLGGMLIKKAMLIAETEDDYKILWQATRGAMFFAVPHHGLDRQDWKHFVTMVLKANPPVLGMRPTTAMEKQAATNSEALLGVSQDFRRLQEFLFFVNYTEGSLLPGMAGPLIAEGRGWMDAPRKVELQLEGHHLGICRFEKTDAQQRKTGPLQIVVSHLKHLMGASKALEHIGDEAKAALESLCPTGFHGYFMAKQATVGTCGWIAQRKAFRDWAGNDKESRMLWIQGPPASGKSYLSRHIITSLIPPSTTQKVAHCFLDDSVPGRRRLEHLLRATLHHALRVEPELIQHYLVPPYLEAVRVSEASIPDDDIWTVEVLVPIWPQVVAEVTSRGVLTVVVDGFGEMSLECQQGFLKCLDDFKFNKAESEEQRDRLKVLLVSREDADAEEQLKGRDEFEVYKIKPEDVQEDIAKTVMATMALNSESLDGQDPELAHQQLPLDQVDEIRNTIVASSGGNFVVAKMKAQIVTESLAVDTPEATMALVKELPDDIAGIYDETLKRVEEDDAYLPFVKQLLRWAAFQMEPLKEAELNTAVALGIARDDEASDGQAVSREKLEALEKLIGSTRSLVEKHARNLVEIREGLLQPADEVLKDRLTQAASSGGGLGGMEDGPSHAALASTCINYLTMEYFEDSHKPMADSLEGKVKKRIEDHAFSRYAALHWMDHVEAAGPAWQGVDDHIVHARQLLEDNATHYSISCSELEWFLKNKTMKGYRSGSEAAGPTRTTTP</sequence>
<accession>A0AAV9HR47</accession>
<dbReference type="Proteomes" id="UP001321749">
    <property type="component" value="Unassembled WGS sequence"/>
</dbReference>
<dbReference type="SUPFAM" id="SSF52540">
    <property type="entry name" value="P-loop containing nucleoside triphosphate hydrolases"/>
    <property type="match status" value="1"/>
</dbReference>
<dbReference type="PANTHER" id="PTHR10039:SF14">
    <property type="entry name" value="NACHT DOMAIN-CONTAINING PROTEIN"/>
    <property type="match status" value="1"/>
</dbReference>
<dbReference type="PANTHER" id="PTHR10039">
    <property type="entry name" value="AMELOGENIN"/>
    <property type="match status" value="1"/>
</dbReference>
<dbReference type="InterPro" id="IPR027417">
    <property type="entry name" value="P-loop_NTPase"/>
</dbReference>
<dbReference type="InterPro" id="IPR029058">
    <property type="entry name" value="AB_hydrolase_fold"/>
</dbReference>
<organism evidence="3 4">
    <name type="scientific">Cladorrhinum samala</name>
    <dbReference type="NCBI Taxonomy" id="585594"/>
    <lineage>
        <taxon>Eukaryota</taxon>
        <taxon>Fungi</taxon>
        <taxon>Dikarya</taxon>
        <taxon>Ascomycota</taxon>
        <taxon>Pezizomycotina</taxon>
        <taxon>Sordariomycetes</taxon>
        <taxon>Sordariomycetidae</taxon>
        <taxon>Sordariales</taxon>
        <taxon>Podosporaceae</taxon>
        <taxon>Cladorrhinum</taxon>
    </lineage>
</organism>
<evidence type="ECO:0000313" key="3">
    <source>
        <dbReference type="EMBL" id="KAK4461466.1"/>
    </source>
</evidence>
<evidence type="ECO:0000313" key="4">
    <source>
        <dbReference type="Proteomes" id="UP001321749"/>
    </source>
</evidence>
<feature type="non-terminal residue" evidence="3">
    <location>
        <position position="883"/>
    </location>
</feature>
<dbReference type="Pfam" id="PF24883">
    <property type="entry name" value="NPHP3_N"/>
    <property type="match status" value="1"/>
</dbReference>
<protein>
    <recommendedName>
        <fullName evidence="2">Nephrocystin 3-like N-terminal domain-containing protein</fullName>
    </recommendedName>
</protein>
<reference evidence="3" key="2">
    <citation type="submission" date="2023-06" db="EMBL/GenBank/DDBJ databases">
        <authorList>
            <consortium name="Lawrence Berkeley National Laboratory"/>
            <person name="Mondo S.J."/>
            <person name="Hensen N."/>
            <person name="Bonometti L."/>
            <person name="Westerberg I."/>
            <person name="Brannstrom I.O."/>
            <person name="Guillou S."/>
            <person name="Cros-Aarteil S."/>
            <person name="Calhoun S."/>
            <person name="Haridas S."/>
            <person name="Kuo A."/>
            <person name="Pangilinan J."/>
            <person name="Riley R."/>
            <person name="Labutti K."/>
            <person name="Andreopoulos B."/>
            <person name="Lipzen A."/>
            <person name="Chen C."/>
            <person name="Yanf M."/>
            <person name="Daum C."/>
            <person name="Ng V."/>
            <person name="Clum A."/>
            <person name="Steindorff A."/>
            <person name="Ohm R."/>
            <person name="Martin F."/>
            <person name="Silar P."/>
            <person name="Natvig D."/>
            <person name="Lalanne C."/>
            <person name="Gautier V."/>
            <person name="Ament-Velasquez S.L."/>
            <person name="Kruys A."/>
            <person name="Hutchinson M.I."/>
            <person name="Powell A.J."/>
            <person name="Barry K."/>
            <person name="Miller A.N."/>
            <person name="Grigoriev I.V."/>
            <person name="Debuchy R."/>
            <person name="Gladieux P."/>
            <person name="Thoren M.H."/>
            <person name="Johannesson H."/>
        </authorList>
    </citation>
    <scope>NUCLEOTIDE SEQUENCE</scope>
    <source>
        <strain evidence="3">PSN324</strain>
    </source>
</reference>
<gene>
    <name evidence="3" type="ORF">QBC42DRAFT_203502</name>
</gene>
<proteinExistence type="predicted"/>
<feature type="domain" description="Nephrocystin 3-like N-terminal" evidence="2">
    <location>
        <begin position="355"/>
        <end position="536"/>
    </location>
</feature>
<keyword evidence="4" id="KW-1185">Reference proteome</keyword>
<dbReference type="EMBL" id="MU864990">
    <property type="protein sequence ID" value="KAK4461466.1"/>
    <property type="molecule type" value="Genomic_DNA"/>
</dbReference>
<dbReference type="InterPro" id="IPR056884">
    <property type="entry name" value="NPHP3-like_N"/>
</dbReference>
<keyword evidence="1" id="KW-0677">Repeat</keyword>
<dbReference type="AlphaFoldDB" id="A0AAV9HR47"/>
<reference evidence="3" key="1">
    <citation type="journal article" date="2023" name="Mol. Phylogenet. Evol.">
        <title>Genome-scale phylogeny and comparative genomics of the fungal order Sordariales.</title>
        <authorList>
            <person name="Hensen N."/>
            <person name="Bonometti L."/>
            <person name="Westerberg I."/>
            <person name="Brannstrom I.O."/>
            <person name="Guillou S."/>
            <person name="Cros-Aarteil S."/>
            <person name="Calhoun S."/>
            <person name="Haridas S."/>
            <person name="Kuo A."/>
            <person name="Mondo S."/>
            <person name="Pangilinan J."/>
            <person name="Riley R."/>
            <person name="LaButti K."/>
            <person name="Andreopoulos B."/>
            <person name="Lipzen A."/>
            <person name="Chen C."/>
            <person name="Yan M."/>
            <person name="Daum C."/>
            <person name="Ng V."/>
            <person name="Clum A."/>
            <person name="Steindorff A."/>
            <person name="Ohm R.A."/>
            <person name="Martin F."/>
            <person name="Silar P."/>
            <person name="Natvig D.O."/>
            <person name="Lalanne C."/>
            <person name="Gautier V."/>
            <person name="Ament-Velasquez S.L."/>
            <person name="Kruys A."/>
            <person name="Hutchinson M.I."/>
            <person name="Powell A.J."/>
            <person name="Barry K."/>
            <person name="Miller A.N."/>
            <person name="Grigoriev I.V."/>
            <person name="Debuchy R."/>
            <person name="Gladieux P."/>
            <person name="Hiltunen Thoren M."/>
            <person name="Johannesson H."/>
        </authorList>
    </citation>
    <scope>NUCLEOTIDE SEQUENCE</scope>
    <source>
        <strain evidence="3">PSN324</strain>
    </source>
</reference>
<dbReference type="SUPFAM" id="SSF53474">
    <property type="entry name" value="alpha/beta-Hydrolases"/>
    <property type="match status" value="1"/>
</dbReference>
<evidence type="ECO:0000259" key="2">
    <source>
        <dbReference type="Pfam" id="PF24883"/>
    </source>
</evidence>
<evidence type="ECO:0000256" key="1">
    <source>
        <dbReference type="ARBA" id="ARBA00022737"/>
    </source>
</evidence>